<feature type="region of interest" description="Disordered" evidence="1">
    <location>
        <begin position="1"/>
        <end position="74"/>
    </location>
</feature>
<dbReference type="Proteomes" id="UP000324022">
    <property type="component" value="Unassembled WGS sequence"/>
</dbReference>
<name>A0A5C3DYL9_9BASI</name>
<organism evidence="2 3">
    <name type="scientific">Ustilago trichophora</name>
    <dbReference type="NCBI Taxonomy" id="86804"/>
    <lineage>
        <taxon>Eukaryota</taxon>
        <taxon>Fungi</taxon>
        <taxon>Dikarya</taxon>
        <taxon>Basidiomycota</taxon>
        <taxon>Ustilaginomycotina</taxon>
        <taxon>Ustilaginomycetes</taxon>
        <taxon>Ustilaginales</taxon>
        <taxon>Ustilaginaceae</taxon>
        <taxon>Ustilago</taxon>
    </lineage>
</organism>
<protein>
    <submittedName>
        <fullName evidence="2">Uncharacterized protein</fullName>
    </submittedName>
</protein>
<dbReference type="AlphaFoldDB" id="A0A5C3DYL9"/>
<proteinExistence type="predicted"/>
<evidence type="ECO:0000313" key="2">
    <source>
        <dbReference type="EMBL" id="SPO22351.1"/>
    </source>
</evidence>
<keyword evidence="3" id="KW-1185">Reference proteome</keyword>
<dbReference type="EMBL" id="OOIN01000004">
    <property type="protein sequence ID" value="SPO22351.1"/>
    <property type="molecule type" value="Genomic_DNA"/>
</dbReference>
<evidence type="ECO:0000256" key="1">
    <source>
        <dbReference type="SAM" id="MobiDB-lite"/>
    </source>
</evidence>
<feature type="compositionally biased region" description="Polar residues" evidence="1">
    <location>
        <begin position="21"/>
        <end position="31"/>
    </location>
</feature>
<accession>A0A5C3DYL9</accession>
<feature type="compositionally biased region" description="Polar residues" evidence="1">
    <location>
        <begin position="153"/>
        <end position="166"/>
    </location>
</feature>
<sequence length="219" mass="23647">MVVATRASVRRRSTGQDCKPLSNSKRQSTLSRLPLDQSERSQKRRRTRSSGPLSPIKDGAGSTQCSLPPDSVDQGTELTWQQQELLRQSSIKSHRRSRSTTSCQPTILPILRVTAQGEIVVASTSEAIRKARPSLPSPQTSNHTPADLRQRHSNPNLGRHTSNSASKARLGSAGQSASATLAAYAEPSCFRSPLPESLPLPCFSRPVKSQSVATTAQLA</sequence>
<reference evidence="2 3" key="1">
    <citation type="submission" date="2018-03" db="EMBL/GenBank/DDBJ databases">
        <authorList>
            <person name="Guldener U."/>
        </authorList>
    </citation>
    <scope>NUCLEOTIDE SEQUENCE [LARGE SCALE GENOMIC DNA]</scope>
    <source>
        <strain evidence="2 3">NBRC100155</strain>
    </source>
</reference>
<dbReference type="OrthoDB" id="10586003at2759"/>
<feature type="region of interest" description="Disordered" evidence="1">
    <location>
        <begin position="130"/>
        <end position="173"/>
    </location>
</feature>
<gene>
    <name evidence="2" type="ORF">UTRI_01029</name>
</gene>
<evidence type="ECO:0000313" key="3">
    <source>
        <dbReference type="Proteomes" id="UP000324022"/>
    </source>
</evidence>